<evidence type="ECO:0000256" key="3">
    <source>
        <dbReference type="ARBA" id="ARBA00022691"/>
    </source>
</evidence>
<dbReference type="EMBL" id="AYYC01000727">
    <property type="protein sequence ID" value="ETK03894.1"/>
    <property type="molecule type" value="Genomic_DNA"/>
</dbReference>
<dbReference type="Gene3D" id="1.10.10.10">
    <property type="entry name" value="Winged helix-like DNA-binding domain superfamily/Winged helix DNA-binding domain"/>
    <property type="match status" value="1"/>
</dbReference>
<evidence type="ECO:0000256" key="2">
    <source>
        <dbReference type="ARBA" id="ARBA00022679"/>
    </source>
</evidence>
<evidence type="ECO:0000259" key="5">
    <source>
        <dbReference type="Pfam" id="PF21212"/>
    </source>
</evidence>
<evidence type="ECO:0000259" key="4">
    <source>
        <dbReference type="Pfam" id="PF00891"/>
    </source>
</evidence>
<accession>W2C9E7</accession>
<dbReference type="InterPro" id="IPR036390">
    <property type="entry name" value="WH_DNA-bd_sf"/>
</dbReference>
<dbReference type="PANTHER" id="PTHR43712:SF2">
    <property type="entry name" value="O-METHYLTRANSFERASE CICE"/>
    <property type="match status" value="1"/>
</dbReference>
<dbReference type="Proteomes" id="UP000018872">
    <property type="component" value="Unassembled WGS sequence"/>
</dbReference>
<dbReference type="SUPFAM" id="SSF53335">
    <property type="entry name" value="S-adenosyl-L-methionine-dependent methyltransferases"/>
    <property type="match status" value="1"/>
</dbReference>
<organism evidence="6 7">
    <name type="scientific">Tannerella sp. oral taxon BU063 isolate Cell 5</name>
    <dbReference type="NCBI Taxonomy" id="1410950"/>
    <lineage>
        <taxon>Bacteria</taxon>
        <taxon>Pseudomonadati</taxon>
        <taxon>Bacteroidota</taxon>
        <taxon>Bacteroidia</taxon>
        <taxon>Bacteroidales</taxon>
        <taxon>Tannerellaceae</taxon>
        <taxon>Tannerella</taxon>
    </lineage>
</organism>
<feature type="domain" description="BVU-1015-like N-terminal dimerisation-like" evidence="5">
    <location>
        <begin position="22"/>
        <end position="94"/>
    </location>
</feature>
<reference evidence="6 7" key="1">
    <citation type="submission" date="2013-11" db="EMBL/GenBank/DDBJ databases">
        <title>Single cell genomics of uncultured Tannerella BU063 (oral taxon 286).</title>
        <authorList>
            <person name="Beall C.J."/>
            <person name="Campbell A.G."/>
            <person name="Griffen A.L."/>
            <person name="Podar M."/>
            <person name="Leys E.J."/>
        </authorList>
    </citation>
    <scope>NUCLEOTIDE SEQUENCE [LARGE SCALE GENOMIC DNA]</scope>
    <source>
        <strain evidence="6">Cell 5</strain>
    </source>
</reference>
<dbReference type="PATRIC" id="fig|1410950.3.peg.1797"/>
<keyword evidence="3" id="KW-0949">S-adenosyl-L-methionine</keyword>
<keyword evidence="2 6" id="KW-0808">Transferase</keyword>
<keyword evidence="1 6" id="KW-0489">Methyltransferase</keyword>
<dbReference type="AlphaFoldDB" id="W2C9E7"/>
<dbReference type="Gene3D" id="1.20.58.1390">
    <property type="match status" value="1"/>
</dbReference>
<evidence type="ECO:0000256" key="1">
    <source>
        <dbReference type="ARBA" id="ARBA00022603"/>
    </source>
</evidence>
<dbReference type="InterPro" id="IPR001077">
    <property type="entry name" value="COMT_C"/>
</dbReference>
<protein>
    <submittedName>
        <fullName evidence="6">O-methyltransferase</fullName>
    </submittedName>
</protein>
<dbReference type="GO" id="GO:0032259">
    <property type="term" value="P:methylation"/>
    <property type="evidence" value="ECO:0007669"/>
    <property type="project" value="UniProtKB-KW"/>
</dbReference>
<dbReference type="CDD" id="cd02440">
    <property type="entry name" value="AdoMet_MTases"/>
    <property type="match status" value="1"/>
</dbReference>
<dbReference type="PANTHER" id="PTHR43712">
    <property type="entry name" value="PUTATIVE (AFU_ORTHOLOGUE AFUA_4G14580)-RELATED"/>
    <property type="match status" value="1"/>
</dbReference>
<evidence type="ECO:0000313" key="7">
    <source>
        <dbReference type="Proteomes" id="UP000018872"/>
    </source>
</evidence>
<dbReference type="SUPFAM" id="SSF46785">
    <property type="entry name" value="Winged helix' DNA-binding domain"/>
    <property type="match status" value="1"/>
</dbReference>
<gene>
    <name evidence="6" type="ORF">T229_11975</name>
</gene>
<sequence>MKMSPALERTFTKDRMRILEAQRRAHEIAFAPVTFQVARLMRKFGLFALLNEARQGLTLEELTELSPALSHYAVQVLLESALTAGMVCCTDDRFVLSKLGWILLTDPLIAVNIDFNHDVNYLGLHRMEQALLEGKPEGLRVFGDWKTIYEGLSELPDPARESWFRFDHFYSDHSFDEALEIVFAQRPKRLLDVGGNTGRWAARCVDYSPDVHVTIMDLPQQLDMVRRQMADRRGADRIEGYAIDLLDVTAPFPTGADAIWMSQFLDCFSEGEITSIIRRAAEAMTDRTRLYVMETLWDRQSNDIAAFCLTQISLYFTVMANGNSKMYHSDDLIRCIHAGGLEVETIHDGLKGGHSILVCRKPAERS</sequence>
<dbReference type="PROSITE" id="PS51683">
    <property type="entry name" value="SAM_OMT_II"/>
    <property type="match status" value="1"/>
</dbReference>
<dbReference type="GO" id="GO:0008171">
    <property type="term" value="F:O-methyltransferase activity"/>
    <property type="evidence" value="ECO:0007669"/>
    <property type="project" value="InterPro"/>
</dbReference>
<dbReference type="Gene3D" id="3.40.50.150">
    <property type="entry name" value="Vaccinia Virus protein VP39"/>
    <property type="match status" value="1"/>
</dbReference>
<dbReference type="Pfam" id="PF21212">
    <property type="entry name" value="Dimerisation2-like_dom"/>
    <property type="match status" value="1"/>
</dbReference>
<dbReference type="InterPro" id="IPR049480">
    <property type="entry name" value="BVU_1015-like_N"/>
</dbReference>
<dbReference type="InterPro" id="IPR029063">
    <property type="entry name" value="SAM-dependent_MTases_sf"/>
</dbReference>
<proteinExistence type="predicted"/>
<dbReference type="InterPro" id="IPR016461">
    <property type="entry name" value="COMT-like"/>
</dbReference>
<dbReference type="InterPro" id="IPR036388">
    <property type="entry name" value="WH-like_DNA-bd_sf"/>
</dbReference>
<feature type="domain" description="O-methyltransferase C-terminal" evidence="4">
    <location>
        <begin position="177"/>
        <end position="325"/>
    </location>
</feature>
<comment type="caution">
    <text evidence="6">The sequence shown here is derived from an EMBL/GenBank/DDBJ whole genome shotgun (WGS) entry which is preliminary data.</text>
</comment>
<evidence type="ECO:0000313" key="6">
    <source>
        <dbReference type="EMBL" id="ETK03894.1"/>
    </source>
</evidence>
<name>W2C9E7_9BACT</name>
<dbReference type="Pfam" id="PF00891">
    <property type="entry name" value="Methyltransf_2"/>
    <property type="match status" value="1"/>
</dbReference>
<dbReference type="PIRSF" id="PIRSF005739">
    <property type="entry name" value="O-mtase"/>
    <property type="match status" value="1"/>
</dbReference>